<dbReference type="GO" id="GO:0035091">
    <property type="term" value="F:phosphatidylinositol binding"/>
    <property type="evidence" value="ECO:0007669"/>
    <property type="project" value="InterPro"/>
</dbReference>
<feature type="region of interest" description="Disordered" evidence="2">
    <location>
        <begin position="419"/>
        <end position="520"/>
    </location>
</feature>
<dbReference type="RefSeq" id="XP_033537971.1">
    <property type="nucleotide sequence ID" value="XM_033673692.1"/>
</dbReference>
<dbReference type="InterPro" id="IPR013937">
    <property type="entry name" value="Sorting_nexin_C"/>
</dbReference>
<comment type="similarity">
    <text evidence="1">Belongs to the sorting nexin family.</text>
</comment>
<dbReference type="Pfam" id="PF08628">
    <property type="entry name" value="Nexin_C"/>
    <property type="match status" value="1"/>
</dbReference>
<feature type="compositionally biased region" description="Low complexity" evidence="2">
    <location>
        <begin position="738"/>
        <end position="773"/>
    </location>
</feature>
<dbReference type="CDD" id="cd06093">
    <property type="entry name" value="PX_domain"/>
    <property type="match status" value="1"/>
</dbReference>
<feature type="compositionally biased region" description="Basic residues" evidence="2">
    <location>
        <begin position="383"/>
        <end position="396"/>
    </location>
</feature>
<reference evidence="7" key="3">
    <citation type="submission" date="2025-04" db="UniProtKB">
        <authorList>
            <consortium name="RefSeq"/>
        </authorList>
    </citation>
    <scope>IDENTIFICATION</scope>
    <source>
        <strain evidence="7">CBS 781.70</strain>
    </source>
</reference>
<feature type="region of interest" description="Disordered" evidence="2">
    <location>
        <begin position="361"/>
        <end position="400"/>
    </location>
</feature>
<dbReference type="PROSITE" id="PS50195">
    <property type="entry name" value="PX"/>
    <property type="match status" value="1"/>
</dbReference>
<dbReference type="PANTHER" id="PTHR22775">
    <property type="entry name" value="SORTING NEXIN"/>
    <property type="match status" value="1"/>
</dbReference>
<feature type="compositionally biased region" description="Polar residues" evidence="2">
    <location>
        <begin position="1"/>
        <end position="12"/>
    </location>
</feature>
<name>A0A6G1GEP4_9PEZI</name>
<evidence type="ECO:0000256" key="1">
    <source>
        <dbReference type="ARBA" id="ARBA00010883"/>
    </source>
</evidence>
<sequence>MSDSPETGTSGRKTPDGSPSEEIKGEDAALTEPLPSLRITALSIADRALEFLSTASNETLGACLVGLSATTYFILGRVGLVLIGVVGGVALHATWDGTIRGLDISKDAASEEKRRREVALDVAQRVLEWRRDRKGDEDAEKPSQSMADLQLLSGTRLDYSSFRPETSAALTEFTDAVVRDYVKWWYSPILPKEESFPASCEQTLVAFINSMSTHLWRKRPEDTFLNFLTNSSSIVVVYLEELMAAVSACPNSSTLEAIETYLELKPTSNLANLIDTESQGRKLDIVAEDILECYLDPKSFNCRPVKTFLREVLAKLILEVTVQKCSTEDFINGWIVYLLEEGQPESMKELESPLNDVVQEAAESARPGDITSPQESQTVEMKKKQHEQRANHRRVVSRAQEAMDDAMQEAQRLTQMIQEEDARRAREEQDQSQKTSQTNTTSTSNPDEKISPPLPQRPKDSNGHSMSASIASSFDDASESNEQAVVTPTSSQSGSHDLTTMSESRQSVDPPVHANSSSESIVDTSKAAFTSFDQLIPNQVPTALASSPERAKAQPAPLTLHEAIVTIFDDSVAGDRESRLALKTKPTADYLIQIEPRTSHYPGWMIIRKYADFENLHEVIKRISVISGVPEFSQAHAQLPTWKGRTKAQLRESLERYLTDAVRFRSLAESDGMKRFLEKDQALSRAGSQTKFAGLGWPSPAAFETMGKGMIDALTKAPKEVAGGGKALLGGVTGVFTGGHPSKRSSTSISSQPPGSARQSTSSPISSPRSEASVYISQGGRKSEDSLTKMAASTGRKIIDTQPGPEPPMERKSSYPTEGSVAPRSATSARSRPPVSSQTNSGRSSVRQSMDGATPILGGDQILTLPPPPSAIPDDYNITEEYESPPPKPPRPQSPSLSKQSTLGPEDDVADSSAKPRTDIPQKKSVPLSEQETQMTIELVFAMITSFYSLSSAWTLRRTLLSAAKSFLLRPGNPQVDSIRQLVQSTVIESNTSDAGIATHIRKLRENSLPTEEELAAWPPPLNEDEKRKLREKARKLLEARGMPAALTGVMGLAATKEAVSRVFDSLMIDKVARGLVFGVMLQALRAVTQ</sequence>
<dbReference type="PANTHER" id="PTHR22775:SF47">
    <property type="entry name" value="MEIOTICALLY UP-REGULATED GENE 122 PROTEIN"/>
    <property type="match status" value="1"/>
</dbReference>
<keyword evidence="6" id="KW-1185">Reference proteome</keyword>
<feature type="compositionally biased region" description="Polar residues" evidence="2">
    <location>
        <begin position="481"/>
        <end position="507"/>
    </location>
</feature>
<dbReference type="Pfam" id="PF02194">
    <property type="entry name" value="PXA"/>
    <property type="match status" value="1"/>
</dbReference>
<evidence type="ECO:0000259" key="4">
    <source>
        <dbReference type="PROSITE" id="PS51207"/>
    </source>
</evidence>
<dbReference type="Proteomes" id="UP000504638">
    <property type="component" value="Unplaced"/>
</dbReference>
<feature type="compositionally biased region" description="Basic and acidic residues" evidence="2">
    <location>
        <begin position="420"/>
        <end position="431"/>
    </location>
</feature>
<dbReference type="OrthoDB" id="41200at2759"/>
<dbReference type="FunFam" id="3.30.1520.10:FF:000065">
    <property type="entry name" value="PX domain protein (AFU_orthologue AFUA_2G07450)"/>
    <property type="match status" value="1"/>
</dbReference>
<dbReference type="EMBL" id="ML975150">
    <property type="protein sequence ID" value="KAF1816340.1"/>
    <property type="molecule type" value="Genomic_DNA"/>
</dbReference>
<feature type="compositionally biased region" description="Polar residues" evidence="2">
    <location>
        <begin position="825"/>
        <end position="848"/>
    </location>
</feature>
<feature type="domain" description="PXA" evidence="4">
    <location>
        <begin position="163"/>
        <end position="343"/>
    </location>
</feature>
<evidence type="ECO:0000313" key="5">
    <source>
        <dbReference type="EMBL" id="KAF1816340.1"/>
    </source>
</evidence>
<reference evidence="5 7" key="1">
    <citation type="submission" date="2020-01" db="EMBL/GenBank/DDBJ databases">
        <authorList>
            <consortium name="DOE Joint Genome Institute"/>
            <person name="Haridas S."/>
            <person name="Albert R."/>
            <person name="Binder M."/>
            <person name="Bloem J."/>
            <person name="Labutti K."/>
            <person name="Salamov A."/>
            <person name="Andreopoulos B."/>
            <person name="Baker S.E."/>
            <person name="Barry K."/>
            <person name="Bills G."/>
            <person name="Bluhm B.H."/>
            <person name="Cannon C."/>
            <person name="Castanera R."/>
            <person name="Culley D.E."/>
            <person name="Daum C."/>
            <person name="Ezra D."/>
            <person name="Gonzalez J.B."/>
            <person name="Henrissat B."/>
            <person name="Kuo A."/>
            <person name="Liang C."/>
            <person name="Lipzen A."/>
            <person name="Lutzoni F."/>
            <person name="Magnuson J."/>
            <person name="Mondo S."/>
            <person name="Nolan M."/>
            <person name="Ohm R."/>
            <person name="Pangilinan J."/>
            <person name="Park H.-J."/>
            <person name="Ramirez L."/>
            <person name="Alfaro M."/>
            <person name="Sun H."/>
            <person name="Tritt A."/>
            <person name="Yoshinaga Y."/>
            <person name="Zwiers L.-H."/>
            <person name="Turgeon B.G."/>
            <person name="Goodwin S.B."/>
            <person name="Spatafora J.W."/>
            <person name="Crous P.W."/>
            <person name="Grigoriev I.V."/>
        </authorList>
    </citation>
    <scope>NUCLEOTIDE SEQUENCE</scope>
    <source>
        <strain evidence="5 7">CBS 781.70</strain>
    </source>
</reference>
<feature type="compositionally biased region" description="Low complexity" evidence="2">
    <location>
        <begin position="463"/>
        <end position="475"/>
    </location>
</feature>
<evidence type="ECO:0000256" key="2">
    <source>
        <dbReference type="SAM" id="MobiDB-lite"/>
    </source>
</evidence>
<dbReference type="Gene3D" id="3.30.1520.10">
    <property type="entry name" value="Phox-like domain"/>
    <property type="match status" value="1"/>
</dbReference>
<dbReference type="SMART" id="SM00313">
    <property type="entry name" value="PXA"/>
    <property type="match status" value="1"/>
</dbReference>
<dbReference type="SUPFAM" id="SSF64268">
    <property type="entry name" value="PX domain"/>
    <property type="match status" value="1"/>
</dbReference>
<proteinExistence type="inferred from homology"/>
<dbReference type="Pfam" id="PF00787">
    <property type="entry name" value="PX"/>
    <property type="match status" value="1"/>
</dbReference>
<evidence type="ECO:0000259" key="3">
    <source>
        <dbReference type="PROSITE" id="PS50195"/>
    </source>
</evidence>
<evidence type="ECO:0008006" key="8">
    <source>
        <dbReference type="Google" id="ProtNLM"/>
    </source>
</evidence>
<accession>A0A6G1GEP4</accession>
<dbReference type="InterPro" id="IPR003114">
    <property type="entry name" value="Phox_assoc"/>
</dbReference>
<feature type="domain" description="PX" evidence="3">
    <location>
        <begin position="568"/>
        <end position="684"/>
    </location>
</feature>
<feature type="region of interest" description="Disordered" evidence="2">
    <location>
        <begin position="1"/>
        <end position="29"/>
    </location>
</feature>
<reference evidence="7" key="2">
    <citation type="submission" date="2020-04" db="EMBL/GenBank/DDBJ databases">
        <authorList>
            <consortium name="NCBI Genome Project"/>
        </authorList>
    </citation>
    <scope>NUCLEOTIDE SEQUENCE</scope>
    <source>
        <strain evidence="7">CBS 781.70</strain>
    </source>
</reference>
<dbReference type="InterPro" id="IPR001683">
    <property type="entry name" value="PX_dom"/>
</dbReference>
<dbReference type="GeneID" id="54414262"/>
<feature type="compositionally biased region" description="Low complexity" evidence="2">
    <location>
        <begin position="432"/>
        <end position="444"/>
    </location>
</feature>
<evidence type="ECO:0000313" key="7">
    <source>
        <dbReference type="RefSeq" id="XP_033537971.1"/>
    </source>
</evidence>
<gene>
    <name evidence="5 7" type="ORF">P152DRAFT_119627</name>
</gene>
<protein>
    <recommendedName>
        <fullName evidence="8">PXA domain-containing protein</fullName>
    </recommendedName>
</protein>
<feature type="region of interest" description="Disordered" evidence="2">
    <location>
        <begin position="735"/>
        <end position="931"/>
    </location>
</feature>
<evidence type="ECO:0000313" key="6">
    <source>
        <dbReference type="Proteomes" id="UP000504638"/>
    </source>
</evidence>
<feature type="compositionally biased region" description="Pro residues" evidence="2">
    <location>
        <begin position="884"/>
        <end position="893"/>
    </location>
</feature>
<dbReference type="InterPro" id="IPR036871">
    <property type="entry name" value="PX_dom_sf"/>
</dbReference>
<dbReference type="PROSITE" id="PS51207">
    <property type="entry name" value="PXA"/>
    <property type="match status" value="1"/>
</dbReference>
<organism evidence="5">
    <name type="scientific">Eremomyces bilateralis CBS 781.70</name>
    <dbReference type="NCBI Taxonomy" id="1392243"/>
    <lineage>
        <taxon>Eukaryota</taxon>
        <taxon>Fungi</taxon>
        <taxon>Dikarya</taxon>
        <taxon>Ascomycota</taxon>
        <taxon>Pezizomycotina</taxon>
        <taxon>Dothideomycetes</taxon>
        <taxon>Dothideomycetes incertae sedis</taxon>
        <taxon>Eremomycetales</taxon>
        <taxon>Eremomycetaceae</taxon>
        <taxon>Eremomyces</taxon>
    </lineage>
</organism>
<dbReference type="AlphaFoldDB" id="A0A6G1GEP4"/>